<dbReference type="InterPro" id="IPR050612">
    <property type="entry name" value="Prok_Mopterin_Oxidored"/>
</dbReference>
<evidence type="ECO:0000256" key="4">
    <source>
        <dbReference type="ARBA" id="ARBA00022723"/>
    </source>
</evidence>
<organism evidence="11 12">
    <name type="scientific">Pyrobaculum arsenaticum</name>
    <dbReference type="NCBI Taxonomy" id="121277"/>
    <lineage>
        <taxon>Archaea</taxon>
        <taxon>Thermoproteota</taxon>
        <taxon>Thermoprotei</taxon>
        <taxon>Thermoproteales</taxon>
        <taxon>Thermoproteaceae</taxon>
        <taxon>Pyrobaculum</taxon>
    </lineage>
</organism>
<evidence type="ECO:0000256" key="3">
    <source>
        <dbReference type="ARBA" id="ARBA00022505"/>
    </source>
</evidence>
<dbReference type="PANTHER" id="PTHR43742:SF9">
    <property type="entry name" value="TETRATHIONATE REDUCTASE SUBUNIT A"/>
    <property type="match status" value="1"/>
</dbReference>
<dbReference type="InterPro" id="IPR009010">
    <property type="entry name" value="Asp_de-COase-like_dom_sf"/>
</dbReference>
<evidence type="ECO:0000256" key="8">
    <source>
        <dbReference type="ARBA" id="ARBA00023014"/>
    </source>
</evidence>
<name>A0A7L4P7R1_9CREN</name>
<dbReference type="Pfam" id="PF01568">
    <property type="entry name" value="Molydop_binding"/>
    <property type="match status" value="1"/>
</dbReference>
<sequence>MTSRRTYLKAIAAAAALGVALWGYWPVVDKIIKPKRNPYGPDPQFGKNVRYVHTTCLGCNVRCGIRVRVVKYGDVEVIERIEGNPYHVYNRAVSFDSQVKRYKQLPYNTPVKEALERWSGTLCPRGVDGIHYVYDPYRVLKPLKRAGPRGSGKWKVITWEQLNNEVVNGGIIEETGERLPGLKDFFVYGKLKEAGFEDPNAVLSEMKADVDNIMKIARDPNKTYDELVKAIEGFKAKWSQKLGEKGLKLEDVFIDPDRPDLGTKANMVMYLRGRGQPPTDYFSQRWIYAFGSVNWTRHTSACQLGFYTGNRIWAGYTDIQADPVGAKVIIGAGWSMGRLHPGATGQGLIIERACEGDLKLYYINPVAPRTPCNGNIIWIPVKPGEDAALAFAVIRWLIENKRYNEEFLSLPNRDSAKKAGYPVNTNATWLVITEGQRFGEYLKARDIGLENSDKPVVWTGEKFATYDSVDKADLYYVGKVTLPTGEAVAVKTAFMILREEAFSRSFEEWLAIASPYEPGTPEFRDYVKKVEQMARDFADAAPRAGTMIHRGVGMHPNGEYITWAYRAIDTLIGNFHRMGGLLGRAANTSYLSYVYNVGYSGFGEPPRWGPPIDRHNYAYEATLEYWLRVKEALKEGKSWEDAVKAAFPTKRPWYPLTPEESYTEIFAGIAEGYPYKIGAFIMFYANPVLATNYGVKFVEVLKDTSKIPLFIAITTTINETAMYADYIVPDTTYLETGTMGVQFLYATSGGVTLAEPWRSPAIMPLTQRISDCPNGHPRYASFWEFFIDTAKALGMPGFGDRAVPGVKGKKYEGRWFPLHCEWEYVMRVFANAALDAKDRGLIPEQVPEEEVKFVEENYPIAQFKDIIPPEEWKYVAYGLARGGVFTSYEQSFDERGVSKRSVPGRGTLYLWDETLAKTRNSVTGEKFWGGPKYFPIATYAPAGPAFQKADKWLHGTPLRQLYPEKDWPFMLVFYTGPIYTKHRSQFYYWIKQIAPENFVLINPEDAAKIGVETGDVVRVETPVGFFEAPAVVEPTVAPGVIMVPYGMGRWADTVLVKPKYFELRDAKLKLTVDGLPEKMEVPEDAVNPVKGLPDVVKKILFTKSPAEYYEKGLAPDKWRFNGVTPNVVQMSDPSLGGWPLLSWLGASQAYFDTPVRITKTGQKHKFETPYIVW</sequence>
<dbReference type="SUPFAM" id="SSF50692">
    <property type="entry name" value="ADC-like"/>
    <property type="match status" value="1"/>
</dbReference>
<dbReference type="InterPro" id="IPR006963">
    <property type="entry name" value="Mopterin_OxRdtase_4Fe-4S_dom"/>
</dbReference>
<keyword evidence="6" id="KW-0560">Oxidoreductase</keyword>
<dbReference type="PROSITE" id="PS51669">
    <property type="entry name" value="4FE4S_MOW_BIS_MGD"/>
    <property type="match status" value="1"/>
</dbReference>
<dbReference type="Gene3D" id="3.30.200.210">
    <property type="match status" value="1"/>
</dbReference>
<evidence type="ECO:0000256" key="9">
    <source>
        <dbReference type="SAM" id="Phobius"/>
    </source>
</evidence>
<evidence type="ECO:0000256" key="5">
    <source>
        <dbReference type="ARBA" id="ARBA00022729"/>
    </source>
</evidence>
<accession>A0A7L4P7R1</accession>
<keyword evidence="8" id="KW-0411">Iron-sulfur</keyword>
<dbReference type="Proteomes" id="UP000554766">
    <property type="component" value="Unassembled WGS sequence"/>
</dbReference>
<keyword evidence="2" id="KW-0004">4Fe-4S</keyword>
<reference evidence="11 12" key="1">
    <citation type="journal article" date="2020" name="Nat. Commun.">
        <title>The structures of two archaeal type IV pili illuminate evolutionary relationships.</title>
        <authorList>
            <person name="Wang F."/>
            <person name="Baquero D.P."/>
            <person name="Su Z."/>
            <person name="Beltran L.C."/>
            <person name="Prangishvili D."/>
            <person name="Krupovic M."/>
            <person name="Egelman E.H."/>
        </authorList>
    </citation>
    <scope>NUCLEOTIDE SEQUENCE [LARGE SCALE GENOMIC DNA]</scope>
    <source>
        <strain evidence="11 12">2GA</strain>
    </source>
</reference>
<comment type="caution">
    <text evidence="11">The sequence shown here is derived from an EMBL/GenBank/DDBJ whole genome shotgun (WGS) entry which is preliminary data.</text>
</comment>
<evidence type="ECO:0000256" key="6">
    <source>
        <dbReference type="ARBA" id="ARBA00023002"/>
    </source>
</evidence>
<keyword evidence="7" id="KW-0408">Iron</keyword>
<keyword evidence="9" id="KW-1133">Transmembrane helix</keyword>
<dbReference type="GO" id="GO:0043546">
    <property type="term" value="F:molybdopterin cofactor binding"/>
    <property type="evidence" value="ECO:0007669"/>
    <property type="project" value="InterPro"/>
</dbReference>
<dbReference type="GO" id="GO:0051539">
    <property type="term" value="F:4 iron, 4 sulfur cluster binding"/>
    <property type="evidence" value="ECO:0007669"/>
    <property type="project" value="UniProtKB-KW"/>
</dbReference>
<feature type="domain" description="4Fe-4S Mo/W bis-MGD-type" evidence="10">
    <location>
        <begin position="49"/>
        <end position="137"/>
    </location>
</feature>
<protein>
    <submittedName>
        <fullName evidence="11">Tetrathionate reductase subunit A</fullName>
    </submittedName>
</protein>
<dbReference type="EMBL" id="JAAVJF010000001">
    <property type="protein sequence ID" value="NYR15041.1"/>
    <property type="molecule type" value="Genomic_DNA"/>
</dbReference>
<dbReference type="Pfam" id="PF00384">
    <property type="entry name" value="Molybdopterin"/>
    <property type="match status" value="1"/>
</dbReference>
<evidence type="ECO:0000256" key="1">
    <source>
        <dbReference type="ARBA" id="ARBA00010312"/>
    </source>
</evidence>
<dbReference type="InterPro" id="IPR006657">
    <property type="entry name" value="MoPterin_dinucl-bd_dom"/>
</dbReference>
<dbReference type="GO" id="GO:0046872">
    <property type="term" value="F:metal ion binding"/>
    <property type="evidence" value="ECO:0007669"/>
    <property type="project" value="UniProtKB-KW"/>
</dbReference>
<dbReference type="PROSITE" id="PS51318">
    <property type="entry name" value="TAT"/>
    <property type="match status" value="1"/>
</dbReference>
<dbReference type="InterPro" id="IPR006311">
    <property type="entry name" value="TAT_signal"/>
</dbReference>
<gene>
    <name evidence="11" type="ORF">HC235_03530</name>
</gene>
<keyword evidence="9" id="KW-0472">Membrane</keyword>
<dbReference type="SMART" id="SM00926">
    <property type="entry name" value="Molybdop_Fe4S4"/>
    <property type="match status" value="1"/>
</dbReference>
<dbReference type="GO" id="GO:0016491">
    <property type="term" value="F:oxidoreductase activity"/>
    <property type="evidence" value="ECO:0007669"/>
    <property type="project" value="UniProtKB-KW"/>
</dbReference>
<evidence type="ECO:0000313" key="12">
    <source>
        <dbReference type="Proteomes" id="UP000554766"/>
    </source>
</evidence>
<comment type="similarity">
    <text evidence="1">Belongs to the prokaryotic molybdopterin-containing oxidoreductase family.</text>
</comment>
<dbReference type="Gene3D" id="3.40.50.740">
    <property type="match status" value="1"/>
</dbReference>
<dbReference type="Gene3D" id="2.40.40.20">
    <property type="match status" value="1"/>
</dbReference>
<dbReference type="CDD" id="cd02780">
    <property type="entry name" value="MopB_CT_Tetrathionate_Arsenate-R"/>
    <property type="match status" value="1"/>
</dbReference>
<dbReference type="SUPFAM" id="SSF53706">
    <property type="entry name" value="Formate dehydrogenase/DMSO reductase, domains 1-3"/>
    <property type="match status" value="1"/>
</dbReference>
<dbReference type="InterPro" id="IPR041929">
    <property type="entry name" value="Tetrathionate-R_A_N"/>
</dbReference>
<dbReference type="PANTHER" id="PTHR43742">
    <property type="entry name" value="TRIMETHYLAMINE-N-OXIDE REDUCTASE"/>
    <property type="match status" value="1"/>
</dbReference>
<keyword evidence="3" id="KW-0500">Molybdenum</keyword>
<feature type="transmembrane region" description="Helical" evidence="9">
    <location>
        <begin position="7"/>
        <end position="25"/>
    </location>
</feature>
<evidence type="ECO:0000256" key="7">
    <source>
        <dbReference type="ARBA" id="ARBA00023004"/>
    </source>
</evidence>
<dbReference type="AlphaFoldDB" id="A0A7L4P7R1"/>
<dbReference type="Gene3D" id="3.40.228.10">
    <property type="entry name" value="Dimethylsulfoxide Reductase, domain 2"/>
    <property type="match status" value="1"/>
</dbReference>
<dbReference type="InterPro" id="IPR006656">
    <property type="entry name" value="Mopterin_OxRdtase"/>
</dbReference>
<keyword evidence="12" id="KW-1185">Reference proteome</keyword>
<dbReference type="CDD" id="cd02758">
    <property type="entry name" value="MopB_Tetrathionate-Ra"/>
    <property type="match status" value="1"/>
</dbReference>
<keyword evidence="5" id="KW-0732">Signal</keyword>
<dbReference type="InterPro" id="IPR037946">
    <property type="entry name" value="MopB_CT_Tetrathionate"/>
</dbReference>
<keyword evidence="4" id="KW-0479">Metal-binding</keyword>
<keyword evidence="9" id="KW-0812">Transmembrane</keyword>
<evidence type="ECO:0000313" key="11">
    <source>
        <dbReference type="EMBL" id="NYR15041.1"/>
    </source>
</evidence>
<proteinExistence type="inferred from homology"/>
<evidence type="ECO:0000256" key="2">
    <source>
        <dbReference type="ARBA" id="ARBA00022485"/>
    </source>
</evidence>
<evidence type="ECO:0000259" key="10">
    <source>
        <dbReference type="PROSITE" id="PS51669"/>
    </source>
</evidence>
<dbReference type="RefSeq" id="WP_179790370.1">
    <property type="nucleotide sequence ID" value="NZ_JAAVJF010000001.1"/>
</dbReference>